<accession>A0A6L2LKK1</accession>
<feature type="region of interest" description="Disordered" evidence="1">
    <location>
        <begin position="611"/>
        <end position="685"/>
    </location>
</feature>
<evidence type="ECO:0000256" key="1">
    <source>
        <dbReference type="SAM" id="MobiDB-lite"/>
    </source>
</evidence>
<organism evidence="2">
    <name type="scientific">Tanacetum cinerariifolium</name>
    <name type="common">Dalmatian daisy</name>
    <name type="synonym">Chrysanthemum cinerariifolium</name>
    <dbReference type="NCBI Taxonomy" id="118510"/>
    <lineage>
        <taxon>Eukaryota</taxon>
        <taxon>Viridiplantae</taxon>
        <taxon>Streptophyta</taxon>
        <taxon>Embryophyta</taxon>
        <taxon>Tracheophyta</taxon>
        <taxon>Spermatophyta</taxon>
        <taxon>Magnoliopsida</taxon>
        <taxon>eudicotyledons</taxon>
        <taxon>Gunneridae</taxon>
        <taxon>Pentapetalae</taxon>
        <taxon>asterids</taxon>
        <taxon>campanulids</taxon>
        <taxon>Asterales</taxon>
        <taxon>Asteraceae</taxon>
        <taxon>Asteroideae</taxon>
        <taxon>Anthemideae</taxon>
        <taxon>Anthemidinae</taxon>
        <taxon>Tanacetum</taxon>
    </lineage>
</organism>
<protein>
    <recommendedName>
        <fullName evidence="3">Monodehydroascorbate reductase</fullName>
    </recommendedName>
</protein>
<evidence type="ECO:0000313" key="2">
    <source>
        <dbReference type="EMBL" id="GEU61609.1"/>
    </source>
</evidence>
<gene>
    <name evidence="2" type="ORF">Tci_033587</name>
</gene>
<sequence>MDEALVPSTQRLRIRRSNFRLLYDTQSKESTLQLVYDVLRRCHFFKAFLVTAYVPKIYMQEFWATENVHHHTIRFKMDNKKHIVNLESFRDMLHICPRIPGQSFDELPFEEEILDFIRFLRHSATIRTLTDVNINKLYQPWRSFAAIINKCLTGKSSGYDSLRLSQAQILWGLYHKRNVDYAFLIWEDFVYQVEHKNHKKSNEMYYHRFTKVIIHHFMSKDPSIQRRNKFGALLPIELTNEEIRNFKAYKEYYAIATGEAAPKPKASARRTRSGFYTSITPPTAAVTPRPTVTDTPRLTATAKGKQPAKAPKAKSLSALSEPDGSGTDEGIGADDQGKDEDDDEEDERDDHEEGKEDDDEDKDGDERDGDDEEQEVTKDDEQDDTERSRDDDEEGLKTGEEERLNEEEEADELYRHVDINQGRDVKSIFVTASTSMAPLPTTAPTMTPSIVATITTTSQAPTPPTPIPSDVIQHLSSFGSLFRFNDRLKSLEANFSEFRQTNPVAEAVSAIPGIVHQYMNKQMNEASVNAQLEAEVLTRSSHSSRTSYVVVADLSEMELKKILIEKMEGNKSIQRSNEQRNLYKALVEAYEADKIIVDIYRETVILKRRRDNDDDDDDKDEGPFAGSDRGSKRRREGKEPESDSAPSETTTRSAGRSTTGSRSRQALTSKSTFAKEPVQTTSQMDEPSHLVFDTGVEDQPIVQSSQHPECELVKQADSRSSLNELMDTPLDFSNFIMNRLRVDILTHELLAGPTYELMMGSCKILIELEYHLEEVYKATTDQLDWVNPKGQQYPYNLLQPLPLIPDNRGRRVIPFSHFINNDLEYLRGGTSSHKYTTSVTKTKAADYGHIKWIKVLVPRTMWIQEPIDYDKHALWGRRIITVTDLKIVEWHSYKHLDWITVRRDDDKLYKFKEGNFKRLRLQDIKDMLLLLVQGKLSNVTIEERFAFKVSLRMFTRSIRKEAYTAYSNPRGFIYQNKDKKNRLMRINKLHKFSDGTLIDVRTALDDRLKRIRMRYLPQTIWRKSDKDRAAAMIQAIDKMLKTRRIMRSLERFVGGRLYEGDFWMLQRTI</sequence>
<feature type="compositionally biased region" description="Acidic residues" evidence="1">
    <location>
        <begin position="337"/>
        <end position="374"/>
    </location>
</feature>
<evidence type="ECO:0008006" key="3">
    <source>
        <dbReference type="Google" id="ProtNLM"/>
    </source>
</evidence>
<feature type="compositionally biased region" description="Basic and acidic residues" evidence="1">
    <location>
        <begin position="375"/>
        <end position="402"/>
    </location>
</feature>
<feature type="compositionally biased region" description="Low complexity" evidence="1">
    <location>
        <begin position="649"/>
        <end position="664"/>
    </location>
</feature>
<reference evidence="2" key="1">
    <citation type="journal article" date="2019" name="Sci. Rep.">
        <title>Draft genome of Tanacetum cinerariifolium, the natural source of mosquito coil.</title>
        <authorList>
            <person name="Yamashiro T."/>
            <person name="Shiraishi A."/>
            <person name="Satake H."/>
            <person name="Nakayama K."/>
        </authorList>
    </citation>
    <scope>NUCLEOTIDE SEQUENCE</scope>
</reference>
<name>A0A6L2LKK1_TANCI</name>
<dbReference type="AlphaFoldDB" id="A0A6L2LKK1"/>
<feature type="compositionally biased region" description="Polar residues" evidence="1">
    <location>
        <begin position="665"/>
        <end position="685"/>
    </location>
</feature>
<comment type="caution">
    <text evidence="2">The sequence shown here is derived from an EMBL/GenBank/DDBJ whole genome shotgun (WGS) entry which is preliminary data.</text>
</comment>
<feature type="compositionally biased region" description="Low complexity" evidence="1">
    <location>
        <begin position="280"/>
        <end position="319"/>
    </location>
</feature>
<dbReference type="EMBL" id="BKCJ010004534">
    <property type="protein sequence ID" value="GEU61609.1"/>
    <property type="molecule type" value="Genomic_DNA"/>
</dbReference>
<feature type="region of interest" description="Disordered" evidence="1">
    <location>
        <begin position="260"/>
        <end position="417"/>
    </location>
</feature>
<proteinExistence type="predicted"/>